<evidence type="ECO:0000259" key="2">
    <source>
        <dbReference type="Pfam" id="PF26107"/>
    </source>
</evidence>
<dbReference type="PROSITE" id="PS52050">
    <property type="entry name" value="WYL"/>
    <property type="match status" value="1"/>
</dbReference>
<comment type="caution">
    <text evidence="4">The sequence shown here is derived from an EMBL/GenBank/DDBJ whole genome shotgun (WGS) entry which is preliminary data.</text>
</comment>
<evidence type="ECO:0000259" key="3">
    <source>
        <dbReference type="Pfam" id="PF26109"/>
    </source>
</evidence>
<accession>A0A0M0HS58</accession>
<dbReference type="OrthoDB" id="6400324at2"/>
<dbReference type="InterPro" id="IPR059020">
    <property type="entry name" value="CapW_CTD"/>
</dbReference>
<evidence type="ECO:0000313" key="5">
    <source>
        <dbReference type="Proteomes" id="UP000037515"/>
    </source>
</evidence>
<gene>
    <name evidence="4" type="ORF">AKJ17_03465</name>
</gene>
<dbReference type="InterPro" id="IPR026881">
    <property type="entry name" value="WYL_dom"/>
</dbReference>
<organism evidence="4 5">
    <name type="scientific">Vibrio nereis</name>
    <dbReference type="NCBI Taxonomy" id="693"/>
    <lineage>
        <taxon>Bacteria</taxon>
        <taxon>Pseudomonadati</taxon>
        <taxon>Pseudomonadota</taxon>
        <taxon>Gammaproteobacteria</taxon>
        <taxon>Vibrionales</taxon>
        <taxon>Vibrionaceae</taxon>
        <taxon>Vibrio</taxon>
    </lineage>
</organism>
<feature type="domain" description="DNA-binding transcriptional repressor CapW C-terminal dimerisation" evidence="2">
    <location>
        <begin position="210"/>
        <end position="275"/>
    </location>
</feature>
<dbReference type="PIRSF" id="PIRSF015558">
    <property type="entry name" value="Txn_reg_DeoR_prd"/>
    <property type="match status" value="1"/>
</dbReference>
<dbReference type="InterPro" id="IPR016634">
    <property type="entry name" value="CapW-like"/>
</dbReference>
<dbReference type="InterPro" id="IPR059019">
    <property type="entry name" value="WHD_CapW"/>
</dbReference>
<dbReference type="EMBL" id="LHPJ01000004">
    <property type="protein sequence ID" value="KOO04737.1"/>
    <property type="molecule type" value="Genomic_DNA"/>
</dbReference>
<dbReference type="PANTHER" id="PTHR34580">
    <property type="match status" value="1"/>
</dbReference>
<evidence type="ECO:0000259" key="1">
    <source>
        <dbReference type="Pfam" id="PF13280"/>
    </source>
</evidence>
<dbReference type="Pfam" id="PF26109">
    <property type="entry name" value="WHD_BrxR"/>
    <property type="match status" value="1"/>
</dbReference>
<dbReference type="Pfam" id="PF13280">
    <property type="entry name" value="WYL"/>
    <property type="match status" value="1"/>
</dbReference>
<evidence type="ECO:0000313" key="4">
    <source>
        <dbReference type="EMBL" id="KOO04737.1"/>
    </source>
</evidence>
<sequence>MTQLDIKWDQQMRFRLIEIIAQWEGRLTTNHLCDAFRIGRQQASRDINKYLNLTDRQQLILDRTIKGYRPADDFKPLFTQGTAHEYLTMLHQQYNQEETFEFFSWGEAQSTVLNVPERAVSPKIVRGLIAAARANLRVDIDYVSLSTPEIRGRIIAPHSLVYDGIRWHVRAYCEEKREFRDFVLSRFRNEPDLMDRSLNTREQDDDWNHQVMVTITPNPYLSNKQQRVVAEDYAMENRRLTIVTRKVLVHYYLRRMGVVLDEKRLKEQPEMHQLTASYEHRNNLDADDVL</sequence>
<name>A0A0M0HS58_VIBNE</name>
<keyword evidence="5" id="KW-1185">Reference proteome</keyword>
<dbReference type="PANTHER" id="PTHR34580:SF3">
    <property type="entry name" value="PROTEIN PAFB"/>
    <property type="match status" value="1"/>
</dbReference>
<feature type="domain" description="DNA-binding transcriptional repressor CapW winged helix-turn-helix" evidence="3">
    <location>
        <begin position="9"/>
        <end position="92"/>
    </location>
</feature>
<reference evidence="5" key="1">
    <citation type="submission" date="2015-08" db="EMBL/GenBank/DDBJ databases">
        <title>Vibrio galatheae sp. nov., a novel member of the Vibrionaceae family isolated from the Solomon Islands.</title>
        <authorList>
            <person name="Giubergia S."/>
            <person name="Machado H."/>
            <person name="Mateiu R.V."/>
            <person name="Gram L."/>
        </authorList>
    </citation>
    <scope>NUCLEOTIDE SEQUENCE [LARGE SCALE GENOMIC DNA]</scope>
    <source>
        <strain evidence="5">DSM 19584</strain>
    </source>
</reference>
<dbReference type="InterPro" id="IPR051534">
    <property type="entry name" value="CBASS_pafABC_assoc_protein"/>
</dbReference>
<dbReference type="Proteomes" id="UP000037515">
    <property type="component" value="Unassembled WGS sequence"/>
</dbReference>
<dbReference type="RefSeq" id="WP_053394394.1">
    <property type="nucleotide sequence ID" value="NZ_LHPJ01000004.1"/>
</dbReference>
<dbReference type="Pfam" id="PF26107">
    <property type="entry name" value="BrxR_CTD"/>
    <property type="match status" value="1"/>
</dbReference>
<dbReference type="AlphaFoldDB" id="A0A0M0HS58"/>
<dbReference type="STRING" id="693.AKJ17_03465"/>
<dbReference type="PATRIC" id="fig|693.5.peg.699"/>
<protein>
    <submittedName>
        <fullName evidence="4">Transcriptional regulator</fullName>
    </submittedName>
</protein>
<feature type="domain" description="WYL" evidence="1">
    <location>
        <begin position="126"/>
        <end position="188"/>
    </location>
</feature>
<proteinExistence type="predicted"/>